<reference evidence="5" key="1">
    <citation type="submission" date="2024-02" db="EMBL/GenBank/DDBJ databases">
        <title>Complete genome sequence of Vreelandella sp. SM1641, a marine exopolysaccharide-producing bacterium isolated from deep-sea hydrothermal sediment of the southwest Indian Ocean.</title>
        <authorList>
            <person name="Zhu H."/>
            <person name="Sun M."/>
        </authorList>
    </citation>
    <scope>NUCLEOTIDE SEQUENCE</scope>
    <source>
        <strain evidence="5">SM1641</strain>
        <plasmid evidence="5">plasA</plasmid>
    </source>
</reference>
<dbReference type="SMART" id="SM00345">
    <property type="entry name" value="HTH_GNTR"/>
    <property type="match status" value="1"/>
</dbReference>
<dbReference type="GO" id="GO:0003677">
    <property type="term" value="F:DNA binding"/>
    <property type="evidence" value="ECO:0007669"/>
    <property type="project" value="UniProtKB-KW"/>
</dbReference>
<geneLocation type="plasmid" evidence="5">
    <name>plasA</name>
</geneLocation>
<dbReference type="CDD" id="cd07377">
    <property type="entry name" value="WHTH_GntR"/>
    <property type="match status" value="1"/>
</dbReference>
<organism evidence="5">
    <name type="scientific">Vreelandella sp. SM1641</name>
    <dbReference type="NCBI Taxonomy" id="3126101"/>
    <lineage>
        <taxon>Bacteria</taxon>
        <taxon>Pseudomonadati</taxon>
        <taxon>Pseudomonadota</taxon>
        <taxon>Gammaproteobacteria</taxon>
        <taxon>Oceanospirillales</taxon>
        <taxon>Halomonadaceae</taxon>
        <taxon>Vreelandella</taxon>
    </lineage>
</organism>
<dbReference type="SMART" id="SM00866">
    <property type="entry name" value="UTRA"/>
    <property type="match status" value="1"/>
</dbReference>
<proteinExistence type="predicted"/>
<evidence type="ECO:0000313" key="5">
    <source>
        <dbReference type="EMBL" id="XBY61368.1"/>
    </source>
</evidence>
<dbReference type="GO" id="GO:0003700">
    <property type="term" value="F:DNA-binding transcription factor activity"/>
    <property type="evidence" value="ECO:0007669"/>
    <property type="project" value="InterPro"/>
</dbReference>
<dbReference type="InterPro" id="IPR011663">
    <property type="entry name" value="UTRA"/>
</dbReference>
<sequence length="243" mass="26665">MNSRKTRYAEVAVHLERQIAAGDFASGTLLPTEAALCETYGISRFTARAALKSLAEKGLIERRQGRGSVVLNARPSVFRSAWSTIDELLEHAEQVCVVINAVSDVVADENIAGRTGFDLGQNLLHIKGVRYASPGESGVQSPLCTLDVWLHDAYSGLREELHSISGSVIGLLEKKYGQQTVEVHQRIAAVLLPEDIAEVLGAKAGEAALRLRRQFIDLDGEIFEASETVFPSSHFEYQMQMKR</sequence>
<dbReference type="PANTHER" id="PTHR44846">
    <property type="entry name" value="MANNOSYL-D-GLYCERATE TRANSPORT/METABOLISM SYSTEM REPRESSOR MNGR-RELATED"/>
    <property type="match status" value="1"/>
</dbReference>
<dbReference type="Pfam" id="PF07702">
    <property type="entry name" value="UTRA"/>
    <property type="match status" value="1"/>
</dbReference>
<dbReference type="RefSeq" id="WP_350359711.1">
    <property type="nucleotide sequence ID" value="NZ_CP158485.1"/>
</dbReference>
<dbReference type="PRINTS" id="PR00035">
    <property type="entry name" value="HTHGNTR"/>
</dbReference>
<evidence type="ECO:0000259" key="4">
    <source>
        <dbReference type="PROSITE" id="PS50949"/>
    </source>
</evidence>
<name>A0AAU7XXB6_9GAMM</name>
<gene>
    <name evidence="5" type="ORF">V8F66_22700</name>
</gene>
<keyword evidence="3" id="KW-0804">Transcription</keyword>
<dbReference type="Gene3D" id="3.40.1410.10">
    <property type="entry name" value="Chorismate lyase-like"/>
    <property type="match status" value="1"/>
</dbReference>
<dbReference type="KEGG" id="vrs:V8F66_22700"/>
<feature type="domain" description="HTH gntR-type" evidence="4">
    <location>
        <begin position="5"/>
        <end position="73"/>
    </location>
</feature>
<evidence type="ECO:0000256" key="3">
    <source>
        <dbReference type="ARBA" id="ARBA00023163"/>
    </source>
</evidence>
<dbReference type="InterPro" id="IPR000524">
    <property type="entry name" value="Tscrpt_reg_HTH_GntR"/>
</dbReference>
<dbReference type="PROSITE" id="PS50949">
    <property type="entry name" value="HTH_GNTR"/>
    <property type="match status" value="1"/>
</dbReference>
<accession>A0AAU7XXB6</accession>
<dbReference type="GO" id="GO:0045892">
    <property type="term" value="P:negative regulation of DNA-templated transcription"/>
    <property type="evidence" value="ECO:0007669"/>
    <property type="project" value="TreeGrafter"/>
</dbReference>
<evidence type="ECO:0000256" key="1">
    <source>
        <dbReference type="ARBA" id="ARBA00023015"/>
    </source>
</evidence>
<dbReference type="InterPro" id="IPR036388">
    <property type="entry name" value="WH-like_DNA-bd_sf"/>
</dbReference>
<dbReference type="Gene3D" id="1.10.10.10">
    <property type="entry name" value="Winged helix-like DNA-binding domain superfamily/Winged helix DNA-binding domain"/>
    <property type="match status" value="1"/>
</dbReference>
<protein>
    <submittedName>
        <fullName evidence="5">GntR family transcriptional regulator</fullName>
    </submittedName>
</protein>
<keyword evidence="2" id="KW-0238">DNA-binding</keyword>
<dbReference type="AlphaFoldDB" id="A0AAU7XXB6"/>
<dbReference type="SUPFAM" id="SSF64288">
    <property type="entry name" value="Chorismate lyase-like"/>
    <property type="match status" value="1"/>
</dbReference>
<dbReference type="SUPFAM" id="SSF46785">
    <property type="entry name" value="Winged helix' DNA-binding domain"/>
    <property type="match status" value="1"/>
</dbReference>
<dbReference type="InterPro" id="IPR036390">
    <property type="entry name" value="WH_DNA-bd_sf"/>
</dbReference>
<dbReference type="Pfam" id="PF00392">
    <property type="entry name" value="GntR"/>
    <property type="match status" value="1"/>
</dbReference>
<evidence type="ECO:0000256" key="2">
    <source>
        <dbReference type="ARBA" id="ARBA00023125"/>
    </source>
</evidence>
<dbReference type="EMBL" id="CP158485">
    <property type="protein sequence ID" value="XBY61368.1"/>
    <property type="molecule type" value="Genomic_DNA"/>
</dbReference>
<dbReference type="InterPro" id="IPR028978">
    <property type="entry name" value="Chorismate_lyase_/UTRA_dom_sf"/>
</dbReference>
<dbReference type="InterPro" id="IPR050679">
    <property type="entry name" value="Bact_HTH_transcr_reg"/>
</dbReference>
<dbReference type="PANTHER" id="PTHR44846:SF17">
    <property type="entry name" value="GNTR-FAMILY TRANSCRIPTIONAL REGULATOR"/>
    <property type="match status" value="1"/>
</dbReference>
<keyword evidence="1" id="KW-0805">Transcription regulation</keyword>
<keyword evidence="5" id="KW-0614">Plasmid</keyword>